<dbReference type="Proteomes" id="UP000796880">
    <property type="component" value="Unassembled WGS sequence"/>
</dbReference>
<gene>
    <name evidence="10" type="ORF">FNV43_RR14152</name>
</gene>
<protein>
    <submittedName>
        <fullName evidence="10">Uncharacterized protein</fullName>
    </submittedName>
</protein>
<evidence type="ECO:0000256" key="1">
    <source>
        <dbReference type="ARBA" id="ARBA00004141"/>
    </source>
</evidence>
<dbReference type="PANTHER" id="PTHR31942">
    <property type="entry name" value="MLO-LIKE PROTEIN 1"/>
    <property type="match status" value="1"/>
</dbReference>
<keyword evidence="11" id="KW-1185">Reference proteome</keyword>
<organism evidence="10 11">
    <name type="scientific">Rhamnella rubrinervis</name>
    <dbReference type="NCBI Taxonomy" id="2594499"/>
    <lineage>
        <taxon>Eukaryota</taxon>
        <taxon>Viridiplantae</taxon>
        <taxon>Streptophyta</taxon>
        <taxon>Embryophyta</taxon>
        <taxon>Tracheophyta</taxon>
        <taxon>Spermatophyta</taxon>
        <taxon>Magnoliopsida</taxon>
        <taxon>eudicotyledons</taxon>
        <taxon>Gunneridae</taxon>
        <taxon>Pentapetalae</taxon>
        <taxon>rosids</taxon>
        <taxon>fabids</taxon>
        <taxon>Rosales</taxon>
        <taxon>Rhamnaceae</taxon>
        <taxon>rhamnoid group</taxon>
        <taxon>Rhamneae</taxon>
        <taxon>Rhamnella</taxon>
    </lineage>
</organism>
<keyword evidence="6 9" id="KW-0472">Membrane</keyword>
<evidence type="ECO:0000256" key="8">
    <source>
        <dbReference type="SAM" id="MobiDB-lite"/>
    </source>
</evidence>
<name>A0A8K0H2G9_9ROSA</name>
<dbReference type="Pfam" id="PF03094">
    <property type="entry name" value="Mlo"/>
    <property type="match status" value="2"/>
</dbReference>
<comment type="caution">
    <text evidence="10">The sequence shown here is derived from an EMBL/GenBank/DDBJ whole genome shotgun (WGS) entry which is preliminary data.</text>
</comment>
<keyword evidence="7" id="KW-0568">Pathogenesis-related protein</keyword>
<feature type="compositionally biased region" description="Polar residues" evidence="8">
    <location>
        <begin position="180"/>
        <end position="191"/>
    </location>
</feature>
<evidence type="ECO:0000313" key="11">
    <source>
        <dbReference type="Proteomes" id="UP000796880"/>
    </source>
</evidence>
<accession>A0A8K0H2G9</accession>
<keyword evidence="4" id="KW-0611">Plant defense</keyword>
<evidence type="ECO:0000313" key="10">
    <source>
        <dbReference type="EMBL" id="KAF3444460.1"/>
    </source>
</evidence>
<evidence type="ECO:0000256" key="2">
    <source>
        <dbReference type="ARBA" id="ARBA00006574"/>
    </source>
</evidence>
<comment type="subcellular location">
    <subcellularLocation>
        <location evidence="1">Membrane</location>
        <topology evidence="1">Multi-pass membrane protein</topology>
    </subcellularLocation>
</comment>
<dbReference type="GO" id="GO:0016020">
    <property type="term" value="C:membrane"/>
    <property type="evidence" value="ECO:0007669"/>
    <property type="project" value="UniProtKB-SubCell"/>
</dbReference>
<feature type="transmembrane region" description="Helical" evidence="9">
    <location>
        <begin position="66"/>
        <end position="83"/>
    </location>
</feature>
<dbReference type="EMBL" id="VOIH02000006">
    <property type="protein sequence ID" value="KAF3444460.1"/>
    <property type="molecule type" value="Genomic_DNA"/>
</dbReference>
<dbReference type="OrthoDB" id="1388414at2759"/>
<dbReference type="InterPro" id="IPR004326">
    <property type="entry name" value="Mlo"/>
</dbReference>
<dbReference type="AlphaFoldDB" id="A0A8K0H2G9"/>
<keyword evidence="3 9" id="KW-0812">Transmembrane</keyword>
<sequence>MENWENQVSLLADGNLQAKKTKVMRRQTTFVFHQTSHPWSRGRVLIWMLATLGLCHNFHIPKCLHIYFWLSFIPAILVMLVGTKLQHVVSSLALEIVEPTGPPVGTQNAFEMATFIWSLWGLERRSCIMHNDLMIIARLASGYTTVPLNVIVTQPDAALQTSNLPKDEYPSRVEEYLSETLTINASQPSSNGDEDREDDGEEQKVKTL</sequence>
<evidence type="ECO:0000256" key="3">
    <source>
        <dbReference type="ARBA" id="ARBA00022692"/>
    </source>
</evidence>
<evidence type="ECO:0000256" key="9">
    <source>
        <dbReference type="SAM" id="Phobius"/>
    </source>
</evidence>
<dbReference type="GO" id="GO:0006952">
    <property type="term" value="P:defense response"/>
    <property type="evidence" value="ECO:0007669"/>
    <property type="project" value="UniProtKB-KW"/>
</dbReference>
<evidence type="ECO:0000256" key="7">
    <source>
        <dbReference type="ARBA" id="ARBA00023265"/>
    </source>
</evidence>
<feature type="region of interest" description="Disordered" evidence="8">
    <location>
        <begin position="180"/>
        <end position="208"/>
    </location>
</feature>
<comment type="similarity">
    <text evidence="2">Belongs to the MLO family.</text>
</comment>
<keyword evidence="5 9" id="KW-1133">Transmembrane helix</keyword>
<evidence type="ECO:0000256" key="5">
    <source>
        <dbReference type="ARBA" id="ARBA00022989"/>
    </source>
</evidence>
<evidence type="ECO:0000256" key="6">
    <source>
        <dbReference type="ARBA" id="ARBA00023136"/>
    </source>
</evidence>
<proteinExistence type="inferred from homology"/>
<dbReference type="PANTHER" id="PTHR31942:SF9">
    <property type="entry name" value="MLO-LIKE PROTEIN 4"/>
    <property type="match status" value="1"/>
</dbReference>
<reference evidence="10" key="1">
    <citation type="submission" date="2020-03" db="EMBL/GenBank/DDBJ databases">
        <title>A high-quality chromosome-level genome assembly of a woody plant with both climbing and erect habits, Rhamnella rubrinervis.</title>
        <authorList>
            <person name="Lu Z."/>
            <person name="Yang Y."/>
            <person name="Zhu X."/>
            <person name="Sun Y."/>
        </authorList>
    </citation>
    <scope>NUCLEOTIDE SEQUENCE</scope>
    <source>
        <strain evidence="10">BYM</strain>
        <tissue evidence="10">Leaf</tissue>
    </source>
</reference>
<evidence type="ECO:0000256" key="4">
    <source>
        <dbReference type="ARBA" id="ARBA00022821"/>
    </source>
</evidence>
<feature type="compositionally biased region" description="Acidic residues" evidence="8">
    <location>
        <begin position="192"/>
        <end position="201"/>
    </location>
</feature>